<keyword evidence="1" id="KW-0456">Lyase</keyword>
<dbReference type="EMBL" id="AWXE01000004">
    <property type="protein sequence ID" value="ERL46616.1"/>
    <property type="molecule type" value="Genomic_DNA"/>
</dbReference>
<proteinExistence type="predicted"/>
<dbReference type="EC" id="4.2.3.1" evidence="1"/>
<reference evidence="1 2" key="1">
    <citation type="journal article" date="2014" name="FEMS Microbiol. Ecol.">
        <title>Genomic differentiation among two strains of the PS1 clade isolated from geographically separated marine habitats.</title>
        <authorList>
            <person name="Jimenez-Infante F."/>
            <person name="Ngugi D.K."/>
            <person name="Alam I."/>
            <person name="Rashid M."/>
            <person name="Baalawi W."/>
            <person name="Kamau A.A."/>
            <person name="Bajic V.B."/>
            <person name="Stingl U."/>
        </authorList>
    </citation>
    <scope>NUCLEOTIDE SEQUENCE [LARGE SCALE GENOMIC DNA]</scope>
    <source>
        <strain evidence="1 2">RS24</strain>
    </source>
</reference>
<protein>
    <submittedName>
        <fullName evidence="1">DNA gyrase subunit B protein</fullName>
        <ecNumber evidence="1">4.2.3.1</ecNumber>
    </submittedName>
</protein>
<evidence type="ECO:0000313" key="2">
    <source>
        <dbReference type="Proteomes" id="UP000016762"/>
    </source>
</evidence>
<keyword evidence="2" id="KW-1185">Reference proteome</keyword>
<dbReference type="GO" id="GO:0004795">
    <property type="term" value="F:threonine synthase activity"/>
    <property type="evidence" value="ECO:0007669"/>
    <property type="project" value="UniProtKB-EC"/>
</dbReference>
<comment type="caution">
    <text evidence="1">The sequence shown here is derived from an EMBL/GenBank/DDBJ whole genome shotgun (WGS) entry which is preliminary data.</text>
</comment>
<name>U2XV25_9PROT</name>
<organism evidence="1 2">
    <name type="scientific">Candidatus Micropelagius thuwalensis</name>
    <dbReference type="NCBI Taxonomy" id="1397666"/>
    <lineage>
        <taxon>Bacteria</taxon>
        <taxon>Pseudomonadati</taxon>
        <taxon>Pseudomonadota</taxon>
        <taxon>Alphaproteobacteria</taxon>
        <taxon>PS1 clade</taxon>
        <taxon>Candidatus Micropelagius</taxon>
    </lineage>
</organism>
<dbReference type="AlphaFoldDB" id="U2XV25"/>
<evidence type="ECO:0000313" key="1">
    <source>
        <dbReference type="EMBL" id="ERL46616.1"/>
    </source>
</evidence>
<dbReference type="RefSeq" id="WP_021777594.1">
    <property type="nucleotide sequence ID" value="NZ_AWXE01000004.1"/>
</dbReference>
<dbReference type="OrthoDB" id="8507169at2"/>
<dbReference type="Proteomes" id="UP000016762">
    <property type="component" value="Unassembled WGS sequence"/>
</dbReference>
<accession>U2XV25</accession>
<sequence length="122" mass="14238">MKPLLFVITLVFAYPSYAIDFEKYKYVIITENECENIVSAIEKFEMLREYENLKAPNKQHNKCGIRYDGKLGCISITESSEALEENISFFENDPKWNSIATAMWNDCGVEYFGFERESISFE</sequence>
<gene>
    <name evidence="1" type="ORF">RS24_01624</name>
</gene>